<protein>
    <submittedName>
        <fullName evidence="2">Endonuclease YncB(Thermonuclease family)</fullName>
    </submittedName>
</protein>
<keyword evidence="1" id="KW-0732">Signal</keyword>
<evidence type="ECO:0000256" key="1">
    <source>
        <dbReference type="SAM" id="SignalP"/>
    </source>
</evidence>
<dbReference type="GO" id="GO:0004519">
    <property type="term" value="F:endonuclease activity"/>
    <property type="evidence" value="ECO:0007669"/>
    <property type="project" value="UniProtKB-KW"/>
</dbReference>
<dbReference type="EMBL" id="JACHOO010000002">
    <property type="protein sequence ID" value="MBB5752092.1"/>
    <property type="molecule type" value="Genomic_DNA"/>
</dbReference>
<name>A0A7W9CUF1_9HYPH</name>
<dbReference type="RefSeq" id="WP_183853446.1">
    <property type="nucleotide sequence ID" value="NZ_JACHOO010000002.1"/>
</dbReference>
<reference evidence="2 3" key="1">
    <citation type="submission" date="2020-08" db="EMBL/GenBank/DDBJ databases">
        <title>Genomic Encyclopedia of Type Strains, Phase IV (KMG-IV): sequencing the most valuable type-strain genomes for metagenomic binning, comparative biology and taxonomic classification.</title>
        <authorList>
            <person name="Goeker M."/>
        </authorList>
    </citation>
    <scope>NUCLEOTIDE SEQUENCE [LARGE SCALE GENOMIC DNA]</scope>
    <source>
        <strain evidence="2 3">DSM 16268</strain>
    </source>
</reference>
<feature type="signal peptide" evidence="1">
    <location>
        <begin position="1"/>
        <end position="22"/>
    </location>
</feature>
<keyword evidence="3" id="KW-1185">Reference proteome</keyword>
<keyword evidence="2" id="KW-0255">Endonuclease</keyword>
<keyword evidence="2" id="KW-0540">Nuclease</keyword>
<accession>A0A7W9CUF1</accession>
<gene>
    <name evidence="2" type="ORF">GGQ63_001144</name>
</gene>
<sequence>MKTLALAAASVAFIAAAGSAFAAQQIDGTLGAVNGSTLTLTNGQSFRIENPAAVVGFIPGDTVTVGYADEGSQKVALGVSHRADPTKND</sequence>
<evidence type="ECO:0000313" key="2">
    <source>
        <dbReference type="EMBL" id="MBB5752092.1"/>
    </source>
</evidence>
<feature type="chain" id="PRO_5030674123" evidence="1">
    <location>
        <begin position="23"/>
        <end position="89"/>
    </location>
</feature>
<dbReference type="Proteomes" id="UP000523821">
    <property type="component" value="Unassembled WGS sequence"/>
</dbReference>
<proteinExistence type="predicted"/>
<organism evidence="2 3">
    <name type="scientific">Prosthecomicrobium pneumaticum</name>
    <dbReference type="NCBI Taxonomy" id="81895"/>
    <lineage>
        <taxon>Bacteria</taxon>
        <taxon>Pseudomonadati</taxon>
        <taxon>Pseudomonadota</taxon>
        <taxon>Alphaproteobacteria</taxon>
        <taxon>Hyphomicrobiales</taxon>
        <taxon>Kaistiaceae</taxon>
        <taxon>Prosthecomicrobium</taxon>
    </lineage>
</organism>
<keyword evidence="2" id="KW-0378">Hydrolase</keyword>
<comment type="caution">
    <text evidence="2">The sequence shown here is derived from an EMBL/GenBank/DDBJ whole genome shotgun (WGS) entry which is preliminary data.</text>
</comment>
<dbReference type="AlphaFoldDB" id="A0A7W9CUF1"/>
<evidence type="ECO:0000313" key="3">
    <source>
        <dbReference type="Proteomes" id="UP000523821"/>
    </source>
</evidence>